<feature type="transmembrane region" description="Helical" evidence="1">
    <location>
        <begin position="34"/>
        <end position="57"/>
    </location>
</feature>
<dbReference type="OMA" id="YLLTTFY"/>
<organism evidence="2 3">
    <name type="scientific">Phaeosphaeria nodorum (strain SN15 / ATCC MYA-4574 / FGSC 10173)</name>
    <name type="common">Glume blotch fungus</name>
    <name type="synonym">Parastagonospora nodorum</name>
    <dbReference type="NCBI Taxonomy" id="321614"/>
    <lineage>
        <taxon>Eukaryota</taxon>
        <taxon>Fungi</taxon>
        <taxon>Dikarya</taxon>
        <taxon>Ascomycota</taxon>
        <taxon>Pezizomycotina</taxon>
        <taxon>Dothideomycetes</taxon>
        <taxon>Pleosporomycetidae</taxon>
        <taxon>Pleosporales</taxon>
        <taxon>Pleosporineae</taxon>
        <taxon>Phaeosphaeriaceae</taxon>
        <taxon>Parastagonospora</taxon>
    </lineage>
</organism>
<protein>
    <submittedName>
        <fullName evidence="2">Uncharacterized protein</fullName>
    </submittedName>
</protein>
<keyword evidence="1" id="KW-0472">Membrane</keyword>
<name>A0A7U2NPX4_PHANO</name>
<feature type="transmembrane region" description="Helical" evidence="1">
    <location>
        <begin position="310"/>
        <end position="331"/>
    </location>
</feature>
<dbReference type="AlphaFoldDB" id="A0A7U2NPX4"/>
<keyword evidence="3" id="KW-1185">Reference proteome</keyword>
<keyword evidence="1" id="KW-1133">Transmembrane helix</keyword>
<feature type="transmembrane region" description="Helical" evidence="1">
    <location>
        <begin position="167"/>
        <end position="188"/>
    </location>
</feature>
<accession>A0A7U2NPX4</accession>
<gene>
    <name evidence="2" type="ORF">JI435_146900</name>
</gene>
<reference evidence="3" key="1">
    <citation type="journal article" date="2021" name="BMC Genomics">
        <title>Chromosome-level genome assembly and manually-curated proteome of model necrotroph Parastagonospora nodorum Sn15 reveals a genome-wide trove of candidate effector homologs, and redundancy of virulence-related functions within an accessory chromosome.</title>
        <authorList>
            <person name="Bertazzoni S."/>
            <person name="Jones D.A.B."/>
            <person name="Phan H.T."/>
            <person name="Tan K.-C."/>
            <person name="Hane J.K."/>
        </authorList>
    </citation>
    <scope>NUCLEOTIDE SEQUENCE [LARGE SCALE GENOMIC DNA]</scope>
    <source>
        <strain evidence="3">SN15 / ATCC MYA-4574 / FGSC 10173)</strain>
    </source>
</reference>
<evidence type="ECO:0000313" key="2">
    <source>
        <dbReference type="EMBL" id="QRD06119.1"/>
    </source>
</evidence>
<dbReference type="OrthoDB" id="5394254at2759"/>
<feature type="transmembrane region" description="Helical" evidence="1">
    <location>
        <begin position="123"/>
        <end position="146"/>
    </location>
</feature>
<dbReference type="EMBL" id="CP069042">
    <property type="protein sequence ID" value="QRD06119.1"/>
    <property type="molecule type" value="Genomic_DNA"/>
</dbReference>
<dbReference type="KEGG" id="pno:SNOG_14690"/>
<dbReference type="Proteomes" id="UP000663193">
    <property type="component" value="Chromosome 20"/>
</dbReference>
<dbReference type="RefSeq" id="XP_001804873.1">
    <property type="nucleotide sequence ID" value="XM_001804821.1"/>
</dbReference>
<keyword evidence="1" id="KW-0812">Transmembrane</keyword>
<sequence>MSATKLIDRTEPVVVPRAHTTVTTKSRLPWFLRVPILVVLNSGIRSVLWTAAMSFLVPELGRISRVPSDEDFWSLYSPAARLAMNTATIGMDWYFDYDFYDVAALTTLTNAPYAYLLATYFGISYLTVLAHVVIEVFAISVPTYLLRSRSAAHRANVPLRNRFLLNSMQVQFSNALLAVGVYIVILWAGLKTNYLNLFLINYFVIPTLESAHLETPVSLLWKILPVGVAAKEFLLNPSIAAQPLSGTATPTEVVFDPATATLDETIKANILPADKRKKTLFQQTVILNAFLFASTVQRCMTIDGTEIKGAAGYSALWVVANTVLSIWYSWVGDTSADYEPL</sequence>
<evidence type="ECO:0000256" key="1">
    <source>
        <dbReference type="SAM" id="Phobius"/>
    </source>
</evidence>
<dbReference type="VEuPathDB" id="FungiDB:JI435_146900"/>
<evidence type="ECO:0000313" key="3">
    <source>
        <dbReference type="Proteomes" id="UP000663193"/>
    </source>
</evidence>
<proteinExistence type="predicted"/>